<dbReference type="AlphaFoldDB" id="A0A563U9F7"/>
<keyword evidence="6" id="KW-0521">NADP</keyword>
<accession>A0A563U9F7</accession>
<comment type="pathway">
    <text evidence="1 6">Carbohydrate biosynthesis; dTDP-L-rhamnose biosynthesis.</text>
</comment>
<gene>
    <name evidence="8" type="ORF">FPZ42_01965</name>
</gene>
<dbReference type="Pfam" id="PF04321">
    <property type="entry name" value="RmlD_sub_bind"/>
    <property type="match status" value="1"/>
</dbReference>
<evidence type="ECO:0000313" key="9">
    <source>
        <dbReference type="Proteomes" id="UP000318010"/>
    </source>
</evidence>
<evidence type="ECO:0000313" key="8">
    <source>
        <dbReference type="EMBL" id="TWR28007.1"/>
    </source>
</evidence>
<sequence>MNKQRILVLGATGMAGHMVYYHLIKDQGYDVIPVSYRTKLTDDTLIVDVTDKKALKDLIDDVKPNYVVNCVGVLIKGSANNPANAIYINAFMPHYLKQLCEDVEATLIHISTDCVFSGKKGNYGESEFKDADDTYGRSKALGEIEDARHLTLRTSIIGPELKDKGEGLFDWFMHQKGEINGFTAAIWGGITTLQLAKAIKQAIEHKLTGLLHVTNGAKINKYDLLALFQKIWNLPHLKVNKVEGKKVDKSLQVSSVFDFAVPSYEDMLLEQKQWIDSNSSLYPNYNK</sequence>
<keyword evidence="9" id="KW-1185">Reference proteome</keyword>
<evidence type="ECO:0000256" key="5">
    <source>
        <dbReference type="ARBA" id="ARBA00048200"/>
    </source>
</evidence>
<dbReference type="OrthoDB" id="9803892at2"/>
<dbReference type="PANTHER" id="PTHR10491:SF4">
    <property type="entry name" value="METHIONINE ADENOSYLTRANSFERASE 2 SUBUNIT BETA"/>
    <property type="match status" value="1"/>
</dbReference>
<evidence type="ECO:0000256" key="3">
    <source>
        <dbReference type="ARBA" id="ARBA00012929"/>
    </source>
</evidence>
<evidence type="ECO:0000256" key="6">
    <source>
        <dbReference type="RuleBase" id="RU364082"/>
    </source>
</evidence>
<keyword evidence="6" id="KW-0560">Oxidoreductase</keyword>
<comment type="catalytic activity">
    <reaction evidence="5">
        <text>dTDP-beta-L-rhamnose + NADP(+) = dTDP-4-dehydro-beta-L-rhamnose + NADPH + H(+)</text>
        <dbReference type="Rhea" id="RHEA:21796"/>
        <dbReference type="ChEBI" id="CHEBI:15378"/>
        <dbReference type="ChEBI" id="CHEBI:57510"/>
        <dbReference type="ChEBI" id="CHEBI:57783"/>
        <dbReference type="ChEBI" id="CHEBI:58349"/>
        <dbReference type="ChEBI" id="CHEBI:62830"/>
        <dbReference type="EC" id="1.1.1.133"/>
    </reaction>
</comment>
<evidence type="ECO:0000259" key="7">
    <source>
        <dbReference type="Pfam" id="PF04321"/>
    </source>
</evidence>
<dbReference type="InterPro" id="IPR005913">
    <property type="entry name" value="dTDP_dehydrorham_reduct"/>
</dbReference>
<dbReference type="GO" id="GO:0005829">
    <property type="term" value="C:cytosol"/>
    <property type="evidence" value="ECO:0007669"/>
    <property type="project" value="TreeGrafter"/>
</dbReference>
<comment type="similarity">
    <text evidence="2 6">Belongs to the dTDP-4-dehydrorhamnose reductase family.</text>
</comment>
<dbReference type="InterPro" id="IPR029903">
    <property type="entry name" value="RmlD-like-bd"/>
</dbReference>
<evidence type="ECO:0000256" key="2">
    <source>
        <dbReference type="ARBA" id="ARBA00010944"/>
    </source>
</evidence>
<dbReference type="InterPro" id="IPR036291">
    <property type="entry name" value="NAD(P)-bd_dom_sf"/>
</dbReference>
<name>A0A563U9F7_9SPHI</name>
<dbReference type="EC" id="1.1.1.133" evidence="3 6"/>
<dbReference type="GO" id="GO:0019305">
    <property type="term" value="P:dTDP-rhamnose biosynthetic process"/>
    <property type="evidence" value="ECO:0007669"/>
    <property type="project" value="UniProtKB-UniPathway"/>
</dbReference>
<comment type="caution">
    <text evidence="8">The sequence shown here is derived from an EMBL/GenBank/DDBJ whole genome shotgun (WGS) entry which is preliminary data.</text>
</comment>
<dbReference type="RefSeq" id="WP_146268818.1">
    <property type="nucleotide sequence ID" value="NZ_VOEI01000001.1"/>
</dbReference>
<dbReference type="PANTHER" id="PTHR10491">
    <property type="entry name" value="DTDP-4-DEHYDRORHAMNOSE REDUCTASE"/>
    <property type="match status" value="1"/>
</dbReference>
<dbReference type="SUPFAM" id="SSF51735">
    <property type="entry name" value="NAD(P)-binding Rossmann-fold domains"/>
    <property type="match status" value="1"/>
</dbReference>
<organism evidence="8 9">
    <name type="scientific">Mucilaginibacter achroorhodeus</name>
    <dbReference type="NCBI Taxonomy" id="2599294"/>
    <lineage>
        <taxon>Bacteria</taxon>
        <taxon>Pseudomonadati</taxon>
        <taxon>Bacteroidota</taxon>
        <taxon>Sphingobacteriia</taxon>
        <taxon>Sphingobacteriales</taxon>
        <taxon>Sphingobacteriaceae</taxon>
        <taxon>Mucilaginibacter</taxon>
    </lineage>
</organism>
<proteinExistence type="inferred from homology"/>
<feature type="domain" description="RmlD-like substrate binding" evidence="7">
    <location>
        <begin position="5"/>
        <end position="242"/>
    </location>
</feature>
<dbReference type="Proteomes" id="UP000318010">
    <property type="component" value="Unassembled WGS sequence"/>
</dbReference>
<reference evidence="8 9" key="1">
    <citation type="submission" date="2019-07" db="EMBL/GenBank/DDBJ databases">
        <authorList>
            <person name="Kim J."/>
        </authorList>
    </citation>
    <scope>NUCLEOTIDE SEQUENCE [LARGE SCALE GENOMIC DNA]</scope>
    <source>
        <strain evidence="8 9">MJ1a</strain>
    </source>
</reference>
<protein>
    <recommendedName>
        <fullName evidence="4 6">dTDP-4-dehydrorhamnose reductase</fullName>
        <ecNumber evidence="3 6">1.1.1.133</ecNumber>
    </recommendedName>
</protein>
<comment type="function">
    <text evidence="6">Catalyzes the reduction of dTDP-6-deoxy-L-lyxo-4-hexulose to yield dTDP-L-rhamnose.</text>
</comment>
<dbReference type="GO" id="GO:0008831">
    <property type="term" value="F:dTDP-4-dehydrorhamnose reductase activity"/>
    <property type="evidence" value="ECO:0007669"/>
    <property type="project" value="UniProtKB-EC"/>
</dbReference>
<evidence type="ECO:0000256" key="4">
    <source>
        <dbReference type="ARBA" id="ARBA00017099"/>
    </source>
</evidence>
<dbReference type="EMBL" id="VOEI01000001">
    <property type="protein sequence ID" value="TWR28007.1"/>
    <property type="molecule type" value="Genomic_DNA"/>
</dbReference>
<evidence type="ECO:0000256" key="1">
    <source>
        <dbReference type="ARBA" id="ARBA00004781"/>
    </source>
</evidence>
<dbReference type="CDD" id="cd05254">
    <property type="entry name" value="dTDP_HR_like_SDR_e"/>
    <property type="match status" value="1"/>
</dbReference>
<dbReference type="Gene3D" id="3.40.50.720">
    <property type="entry name" value="NAD(P)-binding Rossmann-like Domain"/>
    <property type="match status" value="1"/>
</dbReference>
<dbReference type="UniPathway" id="UPA00124"/>